<dbReference type="AlphaFoldDB" id="A0A0D8FVH9"/>
<feature type="binding site" evidence="7 10">
    <location>
        <position position="312"/>
    </location>
    <ligand>
        <name>Mg(2+)</name>
        <dbReference type="ChEBI" id="CHEBI:18420"/>
    </ligand>
</feature>
<dbReference type="GeneID" id="78372251"/>
<reference evidence="13 14" key="1">
    <citation type="submission" date="2015-01" db="EMBL/GenBank/DDBJ databases">
        <title>Draft genome of the acidophilic iron oxidizer Ferrimicrobium acidiphilum strain T23.</title>
        <authorList>
            <person name="Poehlein A."/>
            <person name="Eisen S."/>
            <person name="Schloemann M."/>
            <person name="Johnson B.D."/>
            <person name="Daniel R."/>
            <person name="Muehling M."/>
        </authorList>
    </citation>
    <scope>NUCLEOTIDE SEQUENCE [LARGE SCALE GENOMIC DNA]</scope>
    <source>
        <strain evidence="13 14">T23</strain>
    </source>
</reference>
<keyword evidence="7" id="KW-0004">4Fe-4S</keyword>
<dbReference type="HAMAP" id="MF_01931">
    <property type="entry name" value="PurF"/>
    <property type="match status" value="1"/>
</dbReference>
<comment type="similarity">
    <text evidence="2 7 8">In the C-terminal section; belongs to the purine/pyrimidine phosphoribosyltransferase family.</text>
</comment>
<comment type="function">
    <text evidence="7">Catalyzes the formation of phosphoribosylamine from phosphoribosylpyrophosphate (PRPP) and glutamine.</text>
</comment>
<feature type="binding site" evidence="7 11">
    <location>
        <position position="265"/>
    </location>
    <ligand>
        <name>[4Fe-4S] cluster</name>
        <dbReference type="ChEBI" id="CHEBI:49883"/>
    </ligand>
</feature>
<dbReference type="InterPro" id="IPR005854">
    <property type="entry name" value="PurF"/>
</dbReference>
<dbReference type="EC" id="2.4.2.14" evidence="7"/>
<dbReference type="InterPro" id="IPR029055">
    <property type="entry name" value="Ntn_hydrolases_N"/>
</dbReference>
<dbReference type="InterPro" id="IPR029057">
    <property type="entry name" value="PRTase-like"/>
</dbReference>
<keyword evidence="6 7" id="KW-0315">Glutamine amidotransferase</keyword>
<comment type="cofactor">
    <cofactor evidence="7 11">
        <name>[4Fe-4S] cluster</name>
        <dbReference type="ChEBI" id="CHEBI:49883"/>
    </cofactor>
    <text evidence="7 11">Binds 1 [4Fe-4S] cluster per subunit.</text>
</comment>
<evidence type="ECO:0000313" key="13">
    <source>
        <dbReference type="EMBL" id="KJE77275.1"/>
    </source>
</evidence>
<evidence type="ECO:0000256" key="10">
    <source>
        <dbReference type="PIRSR" id="PIRSR000485-2"/>
    </source>
</evidence>
<feature type="binding site" evidence="7 11">
    <location>
        <position position="411"/>
    </location>
    <ligand>
        <name>[4Fe-4S] cluster</name>
        <dbReference type="ChEBI" id="CHEBI:49883"/>
    </ligand>
</feature>
<evidence type="ECO:0000256" key="11">
    <source>
        <dbReference type="PIRSR" id="PIRSR000485-3"/>
    </source>
</evidence>
<dbReference type="STRING" id="1121877.FEAC_09870"/>
<keyword evidence="7 11" id="KW-0408">Iron</keyword>
<dbReference type="Proteomes" id="UP000032336">
    <property type="component" value="Unassembled WGS sequence"/>
</dbReference>
<evidence type="ECO:0000313" key="14">
    <source>
        <dbReference type="Proteomes" id="UP000032336"/>
    </source>
</evidence>
<dbReference type="CDD" id="cd00715">
    <property type="entry name" value="GPATase_N"/>
    <property type="match status" value="1"/>
</dbReference>
<dbReference type="GO" id="GO:0051539">
    <property type="term" value="F:4 iron, 4 sulfur cluster binding"/>
    <property type="evidence" value="ECO:0007669"/>
    <property type="project" value="UniProtKB-KW"/>
</dbReference>
<dbReference type="PANTHER" id="PTHR11907">
    <property type="entry name" value="AMIDOPHOSPHORIBOSYLTRANSFERASE"/>
    <property type="match status" value="1"/>
</dbReference>
<keyword evidence="5 7" id="KW-0658">Purine biosynthesis</keyword>
<dbReference type="Gene3D" id="3.40.50.2020">
    <property type="match status" value="1"/>
</dbReference>
<feature type="binding site" evidence="7 10">
    <location>
        <position position="375"/>
    </location>
    <ligand>
        <name>Mg(2+)</name>
        <dbReference type="ChEBI" id="CHEBI:18420"/>
    </ligand>
</feature>
<keyword evidence="3 7" id="KW-0328">Glycosyltransferase</keyword>
<evidence type="ECO:0000256" key="2">
    <source>
        <dbReference type="ARBA" id="ARBA00010138"/>
    </source>
</evidence>
<keyword evidence="4 7" id="KW-0808">Transferase</keyword>
<keyword evidence="14" id="KW-1185">Reference proteome</keyword>
<feature type="binding site" evidence="7 11">
    <location>
        <position position="464"/>
    </location>
    <ligand>
        <name>[4Fe-4S] cluster</name>
        <dbReference type="ChEBI" id="CHEBI:49883"/>
    </ligand>
</feature>
<evidence type="ECO:0000256" key="5">
    <source>
        <dbReference type="ARBA" id="ARBA00022755"/>
    </source>
</evidence>
<dbReference type="InterPro" id="IPR035584">
    <property type="entry name" value="PurF_N"/>
</dbReference>
<comment type="caution">
    <text evidence="13">The sequence shown here is derived from an EMBL/GenBank/DDBJ whole genome shotgun (WGS) entry which is preliminary data.</text>
</comment>
<keyword evidence="7 11" id="KW-0411">Iron-sulfur</keyword>
<dbReference type="GO" id="GO:0006189">
    <property type="term" value="P:'de novo' IMP biosynthetic process"/>
    <property type="evidence" value="ECO:0007669"/>
    <property type="project" value="UniProtKB-UniRule"/>
</dbReference>
<evidence type="ECO:0000256" key="6">
    <source>
        <dbReference type="ARBA" id="ARBA00022962"/>
    </source>
</evidence>
<dbReference type="SUPFAM" id="SSF53271">
    <property type="entry name" value="PRTase-like"/>
    <property type="match status" value="1"/>
</dbReference>
<comment type="catalytic activity">
    <reaction evidence="7 8">
        <text>5-phospho-beta-D-ribosylamine + L-glutamate + diphosphate = 5-phospho-alpha-D-ribose 1-diphosphate + L-glutamine + H2O</text>
        <dbReference type="Rhea" id="RHEA:14905"/>
        <dbReference type="ChEBI" id="CHEBI:15377"/>
        <dbReference type="ChEBI" id="CHEBI:29985"/>
        <dbReference type="ChEBI" id="CHEBI:33019"/>
        <dbReference type="ChEBI" id="CHEBI:58017"/>
        <dbReference type="ChEBI" id="CHEBI:58359"/>
        <dbReference type="ChEBI" id="CHEBI:58681"/>
        <dbReference type="EC" id="2.4.2.14"/>
    </reaction>
</comment>
<evidence type="ECO:0000256" key="1">
    <source>
        <dbReference type="ARBA" id="ARBA00005209"/>
    </source>
</evidence>
<feature type="domain" description="Glutamine amidotransferase type-2" evidence="12">
    <location>
        <begin position="24"/>
        <end position="249"/>
    </location>
</feature>
<dbReference type="Pfam" id="PF13522">
    <property type="entry name" value="GATase_6"/>
    <property type="match status" value="1"/>
</dbReference>
<dbReference type="InterPro" id="IPR017932">
    <property type="entry name" value="GATase_2_dom"/>
</dbReference>
<dbReference type="NCBIfam" id="TIGR01134">
    <property type="entry name" value="purF"/>
    <property type="match status" value="1"/>
</dbReference>
<dbReference type="InterPro" id="IPR000836">
    <property type="entry name" value="PRTase_dom"/>
</dbReference>
<dbReference type="UniPathway" id="UPA00074">
    <property type="reaction ID" value="UER00124"/>
</dbReference>
<evidence type="ECO:0000256" key="3">
    <source>
        <dbReference type="ARBA" id="ARBA00022676"/>
    </source>
</evidence>
<evidence type="ECO:0000256" key="4">
    <source>
        <dbReference type="ARBA" id="ARBA00022679"/>
    </source>
</evidence>
<dbReference type="GO" id="GO:0000287">
    <property type="term" value="F:magnesium ion binding"/>
    <property type="evidence" value="ECO:0007669"/>
    <property type="project" value="UniProtKB-UniRule"/>
</dbReference>
<dbReference type="PIRSF" id="PIRSF000485">
    <property type="entry name" value="Amd_phspho_trans"/>
    <property type="match status" value="1"/>
</dbReference>
<feature type="active site" description="Nucleophile" evidence="7 9">
    <location>
        <position position="24"/>
    </location>
</feature>
<dbReference type="EMBL" id="JXUW01000006">
    <property type="protein sequence ID" value="KJE77275.1"/>
    <property type="molecule type" value="Genomic_DNA"/>
</dbReference>
<feature type="binding site" evidence="7 10">
    <location>
        <position position="374"/>
    </location>
    <ligand>
        <name>Mg(2+)</name>
        <dbReference type="ChEBI" id="CHEBI:18420"/>
    </ligand>
</feature>
<keyword evidence="7 10" id="KW-0479">Metal-binding</keyword>
<protein>
    <recommendedName>
        <fullName evidence="7">Amidophosphoribosyltransferase</fullName>
        <shortName evidence="7">ATase</shortName>
        <ecNumber evidence="7">2.4.2.14</ecNumber>
    </recommendedName>
    <alternativeName>
        <fullName evidence="7">Glutamine phosphoribosylpyrophosphate amidotransferase</fullName>
        <shortName evidence="7">GPATase</shortName>
    </alternativeName>
</protein>
<dbReference type="CDD" id="cd06223">
    <property type="entry name" value="PRTases_typeI"/>
    <property type="match status" value="1"/>
</dbReference>
<dbReference type="Pfam" id="PF00156">
    <property type="entry name" value="Pribosyltran"/>
    <property type="match status" value="1"/>
</dbReference>
<proteinExistence type="inferred from homology"/>
<gene>
    <name evidence="7 13" type="primary">purF</name>
    <name evidence="13" type="ORF">FEAC_09870</name>
</gene>
<evidence type="ECO:0000256" key="9">
    <source>
        <dbReference type="PIRSR" id="PIRSR000485-1"/>
    </source>
</evidence>
<dbReference type="RefSeq" id="WP_236684604.1">
    <property type="nucleotide sequence ID" value="NZ_JXUW01000006.1"/>
</dbReference>
<dbReference type="PROSITE" id="PS51278">
    <property type="entry name" value="GATASE_TYPE_2"/>
    <property type="match status" value="1"/>
</dbReference>
<dbReference type="eggNOG" id="COG0034">
    <property type="taxonomic scope" value="Bacteria"/>
</dbReference>
<dbReference type="GO" id="GO:0004044">
    <property type="term" value="F:amidophosphoribosyltransferase activity"/>
    <property type="evidence" value="ECO:0007669"/>
    <property type="project" value="UniProtKB-UniRule"/>
</dbReference>
<keyword evidence="7 10" id="KW-0460">Magnesium</keyword>
<comment type="pathway">
    <text evidence="1 7 8">Purine metabolism; IMP biosynthesis via de novo pathway; N(1)-(5-phospho-D-ribosyl)glycinamide from 5-phospho-alpha-D-ribose 1-diphosphate: step 1/2.</text>
</comment>
<organism evidence="13 14">
    <name type="scientific">Ferrimicrobium acidiphilum DSM 19497</name>
    <dbReference type="NCBI Taxonomy" id="1121877"/>
    <lineage>
        <taxon>Bacteria</taxon>
        <taxon>Bacillati</taxon>
        <taxon>Actinomycetota</taxon>
        <taxon>Acidimicrobiia</taxon>
        <taxon>Acidimicrobiales</taxon>
        <taxon>Acidimicrobiaceae</taxon>
        <taxon>Ferrimicrobium</taxon>
    </lineage>
</organism>
<dbReference type="GO" id="GO:0009113">
    <property type="term" value="P:purine nucleobase biosynthetic process"/>
    <property type="evidence" value="ECO:0007669"/>
    <property type="project" value="UniProtKB-UniRule"/>
</dbReference>
<dbReference type="SUPFAM" id="SSF56235">
    <property type="entry name" value="N-terminal nucleophile aminohydrolases (Ntn hydrolases)"/>
    <property type="match status" value="1"/>
</dbReference>
<evidence type="ECO:0000256" key="8">
    <source>
        <dbReference type="PIRNR" id="PIRNR000485"/>
    </source>
</evidence>
<dbReference type="Gene3D" id="3.60.20.10">
    <property type="entry name" value="Glutamine Phosphoribosylpyrophosphate, subunit 1, domain 1"/>
    <property type="match status" value="1"/>
</dbReference>
<feature type="binding site" evidence="7 11">
    <location>
        <position position="461"/>
    </location>
    <ligand>
        <name>[4Fe-4S] cluster</name>
        <dbReference type="ChEBI" id="CHEBI:49883"/>
    </ligand>
</feature>
<comment type="cofactor">
    <cofactor evidence="7 10">
        <name>Mg(2+)</name>
        <dbReference type="ChEBI" id="CHEBI:18420"/>
    </cofactor>
    <text evidence="7 10">Binds 1 Mg(2+) ion per subunit.</text>
</comment>
<name>A0A0D8FVH9_9ACTN</name>
<accession>A0A0D8FVH9</accession>
<evidence type="ECO:0000259" key="12">
    <source>
        <dbReference type="PROSITE" id="PS51278"/>
    </source>
</evidence>
<sequence length="483" mass="52217">MIEDPQNNHPEHDQLERDHPEEACGVFGISLPNEAVSYLTFDGLYALQHRGQESAGMAVAENGEVTVIKNLGLVSAVFDDSTLASLPGDMAIGHTRYATAGDRSWHNAQPIFRASGEYGIAVAHNGNLTNSHELVDRLFDTIARQPSDTELIAQLVSVSVARTRPSNTEAYAKAIRDALSELRGAYSLAMLDGERIVGARDPDGFRPLCLGTIAPNGWVIASESPALDVIGAEFVREIDPGEIVIIDAEGAHSFPSAEPQPSHLCIFEFVYFARPDSKLLGKEVHGTRRAMGEYLAHTLPVAADMVMGVPDSGVPAAEGYALASGIPYGQGLVKNRYIGRTFINPGVKSRQDAIRRKLNVLEENVRGKRVVVVDDSIVRGSTTKSIVRLLKQAGAAEVHLRISSPPYRWPCFYGIDTPNRPDLIAAHHSVEEINEILGADSLAYLQLGDLRKAIGTPEGFCDACLTGNYPVELSTHLAGQQVL</sequence>
<dbReference type="PATRIC" id="fig|1121877.4.peg.1071"/>
<evidence type="ECO:0000256" key="7">
    <source>
        <dbReference type="HAMAP-Rule" id="MF_01931"/>
    </source>
</evidence>